<protein>
    <submittedName>
        <fullName evidence="1">Uncharacterized protein</fullName>
    </submittedName>
</protein>
<gene>
    <name evidence="1" type="ORF">HHE94_01790</name>
</gene>
<name>A0AAP7CJI4_9GAMM</name>
<organism evidence="1 2">
    <name type="scientific">Pseudoalteromonas arctica</name>
    <dbReference type="NCBI Taxonomy" id="394751"/>
    <lineage>
        <taxon>Bacteria</taxon>
        <taxon>Pseudomonadati</taxon>
        <taxon>Pseudomonadota</taxon>
        <taxon>Gammaproteobacteria</taxon>
        <taxon>Alteromonadales</taxon>
        <taxon>Pseudoalteromonadaceae</taxon>
        <taxon>Pseudoalteromonas</taxon>
    </lineage>
</organism>
<accession>A0AAP7CJI4</accession>
<dbReference type="RefSeq" id="WP_169043612.1">
    <property type="nucleotide sequence ID" value="NZ_JABBYB010000001.1"/>
</dbReference>
<dbReference type="Proteomes" id="UP000549590">
    <property type="component" value="Unassembled WGS sequence"/>
</dbReference>
<proteinExistence type="predicted"/>
<sequence length="157" mass="18048">MKIVIYLFLLCFINYAHAESIYIDLLENKNGKTHSYYVDLDSFKVVLGEVSDDNIPDSRTGKYSIKNEALYVGGHKLFDANELLFEAKVDGKDIVVIRDEYNSFSNPLKWLSAVVGHPVQTSKIYILEIESKSVINKLRLQKQDSSYRWKVEVYSAN</sequence>
<evidence type="ECO:0000313" key="1">
    <source>
        <dbReference type="EMBL" id="NMP01458.1"/>
    </source>
</evidence>
<dbReference type="EMBL" id="JABBYB010000001">
    <property type="protein sequence ID" value="NMP01458.1"/>
    <property type="molecule type" value="Genomic_DNA"/>
</dbReference>
<evidence type="ECO:0000313" key="2">
    <source>
        <dbReference type="Proteomes" id="UP000549590"/>
    </source>
</evidence>
<comment type="caution">
    <text evidence="1">The sequence shown here is derived from an EMBL/GenBank/DDBJ whole genome shotgun (WGS) entry which is preliminary data.</text>
</comment>
<dbReference type="AlphaFoldDB" id="A0AAP7CJI4"/>
<reference evidence="1 2" key="1">
    <citation type="submission" date="2020-04" db="EMBL/GenBank/DDBJ databases">
        <title>Genome sequencing and assembly of Pseudoalteromonas arctica.</title>
        <authorList>
            <person name="Cook G.M."/>
        </authorList>
    </citation>
    <scope>NUCLEOTIDE SEQUENCE [LARGE SCALE GENOMIC DNA]</scope>
    <source>
        <strain evidence="1 2">NEC-BIFX-2020_001</strain>
    </source>
</reference>